<organism evidence="1 2">
    <name type="scientific">Buddleja alternifolia</name>
    <dbReference type="NCBI Taxonomy" id="168488"/>
    <lineage>
        <taxon>Eukaryota</taxon>
        <taxon>Viridiplantae</taxon>
        <taxon>Streptophyta</taxon>
        <taxon>Embryophyta</taxon>
        <taxon>Tracheophyta</taxon>
        <taxon>Spermatophyta</taxon>
        <taxon>Magnoliopsida</taxon>
        <taxon>eudicotyledons</taxon>
        <taxon>Gunneridae</taxon>
        <taxon>Pentapetalae</taxon>
        <taxon>asterids</taxon>
        <taxon>lamiids</taxon>
        <taxon>Lamiales</taxon>
        <taxon>Scrophulariaceae</taxon>
        <taxon>Buddlejeae</taxon>
        <taxon>Buddleja</taxon>
    </lineage>
</organism>
<comment type="caution">
    <text evidence="1">The sequence shown here is derived from an EMBL/GenBank/DDBJ whole genome shotgun (WGS) entry which is preliminary data.</text>
</comment>
<protein>
    <recommendedName>
        <fullName evidence="3">Thaumatin-like protein</fullName>
    </recommendedName>
</protein>
<dbReference type="SUPFAM" id="SSF49870">
    <property type="entry name" value="Osmotin, thaumatin-like protein"/>
    <property type="match status" value="1"/>
</dbReference>
<evidence type="ECO:0000313" key="2">
    <source>
        <dbReference type="Proteomes" id="UP000826271"/>
    </source>
</evidence>
<dbReference type="InterPro" id="IPR037176">
    <property type="entry name" value="Osmotin/thaumatin-like_sf"/>
</dbReference>
<sequence>MCHRALPRPEFGAEPIAISMAMVEVVARRVIVMDYYNAGQGFGQPPNTLAEFALNQFQNLDFFDISLVDGFNIPMEFSPTANGCRHLRCTAPINDQCPNQLRAPGGCNNPCTVFRTNEYCCTNGQGSCGPTTFSRFFKDRCPDAYSYPQDDPTRLRDPSVHYQLRRRAETTSGTGPRGTTTAKTWGVVAPLDEWLVAWWAILEEWQSNCGEIEQALRGLDIMKNY</sequence>
<evidence type="ECO:0008006" key="3">
    <source>
        <dbReference type="Google" id="ProtNLM"/>
    </source>
</evidence>
<dbReference type="AlphaFoldDB" id="A0AAV6X435"/>
<proteinExistence type="predicted"/>
<dbReference type="InterPro" id="IPR001938">
    <property type="entry name" value="Thaumatin"/>
</dbReference>
<name>A0AAV6X435_9LAMI</name>
<dbReference type="Proteomes" id="UP000826271">
    <property type="component" value="Unassembled WGS sequence"/>
</dbReference>
<evidence type="ECO:0000313" key="1">
    <source>
        <dbReference type="EMBL" id="KAG8374899.1"/>
    </source>
</evidence>
<keyword evidence="2" id="KW-1185">Reference proteome</keyword>
<dbReference type="PANTHER" id="PTHR31048">
    <property type="entry name" value="OS03G0233200 PROTEIN"/>
    <property type="match status" value="1"/>
</dbReference>
<gene>
    <name evidence="1" type="ORF">BUALT_Bualt10G0043600</name>
</gene>
<dbReference type="EMBL" id="WHWC01000010">
    <property type="protein sequence ID" value="KAG8374899.1"/>
    <property type="molecule type" value="Genomic_DNA"/>
</dbReference>
<reference evidence="1" key="1">
    <citation type="submission" date="2019-10" db="EMBL/GenBank/DDBJ databases">
        <authorList>
            <person name="Zhang R."/>
            <person name="Pan Y."/>
            <person name="Wang J."/>
            <person name="Ma R."/>
            <person name="Yu S."/>
        </authorList>
    </citation>
    <scope>NUCLEOTIDE SEQUENCE</scope>
    <source>
        <strain evidence="1">LA-IB0</strain>
        <tissue evidence="1">Leaf</tissue>
    </source>
</reference>
<dbReference type="SMART" id="SM00205">
    <property type="entry name" value="THN"/>
    <property type="match status" value="1"/>
</dbReference>
<dbReference type="Pfam" id="PF00314">
    <property type="entry name" value="Thaumatin"/>
    <property type="match status" value="1"/>
</dbReference>
<accession>A0AAV6X435</accession>
<dbReference type="PROSITE" id="PS51367">
    <property type="entry name" value="THAUMATIN_2"/>
    <property type="match status" value="1"/>
</dbReference>
<dbReference type="Gene3D" id="2.60.110.10">
    <property type="entry name" value="Thaumatin"/>
    <property type="match status" value="1"/>
</dbReference>
<dbReference type="PRINTS" id="PR00347">
    <property type="entry name" value="THAUMATIN"/>
</dbReference>